<dbReference type="Gene3D" id="1.10.10.10">
    <property type="entry name" value="Winged helix-like DNA-binding domain superfamily/Winged helix DNA-binding domain"/>
    <property type="match status" value="1"/>
</dbReference>
<dbReference type="Proteomes" id="UP000198729">
    <property type="component" value="Unassembled WGS sequence"/>
</dbReference>
<sequence>MLGVRRSSITIAAEVLQKKKLISYNRGDISILDREGLEAASCECYDAIKGYYAKLLCHLSDQSDSISGR</sequence>
<reference evidence="2 3" key="1">
    <citation type="submission" date="2016-10" db="EMBL/GenBank/DDBJ databases">
        <authorList>
            <person name="de Groot N.N."/>
        </authorList>
    </citation>
    <scope>NUCLEOTIDE SEQUENCE [LARGE SCALE GENOMIC DNA]</scope>
    <source>
        <strain evidence="2">1</strain>
    </source>
</reference>
<dbReference type="GO" id="GO:0003677">
    <property type="term" value="F:DNA binding"/>
    <property type="evidence" value="ECO:0007669"/>
    <property type="project" value="InterPro"/>
</dbReference>
<evidence type="ECO:0000259" key="1">
    <source>
        <dbReference type="Pfam" id="PF13545"/>
    </source>
</evidence>
<protein>
    <recommendedName>
        <fullName evidence="1">HTH crp-type domain-containing protein</fullName>
    </recommendedName>
</protein>
<organism evidence="2 3">
    <name type="scientific">Nitrosomonas mobilis</name>
    <dbReference type="NCBI Taxonomy" id="51642"/>
    <lineage>
        <taxon>Bacteria</taxon>
        <taxon>Pseudomonadati</taxon>
        <taxon>Pseudomonadota</taxon>
        <taxon>Betaproteobacteria</taxon>
        <taxon>Nitrosomonadales</taxon>
        <taxon>Nitrosomonadaceae</taxon>
        <taxon>Nitrosomonas</taxon>
    </lineage>
</organism>
<dbReference type="EMBL" id="FMWO01000094">
    <property type="protein sequence ID" value="SCZ86938.1"/>
    <property type="molecule type" value="Genomic_DNA"/>
</dbReference>
<evidence type="ECO:0000313" key="3">
    <source>
        <dbReference type="Proteomes" id="UP000198729"/>
    </source>
</evidence>
<dbReference type="Pfam" id="PF13545">
    <property type="entry name" value="HTH_Crp_2"/>
    <property type="match status" value="1"/>
</dbReference>
<dbReference type="InterPro" id="IPR012318">
    <property type="entry name" value="HTH_CRP"/>
</dbReference>
<dbReference type="SUPFAM" id="SSF46785">
    <property type="entry name" value="Winged helix' DNA-binding domain"/>
    <property type="match status" value="1"/>
</dbReference>
<proteinExistence type="predicted"/>
<name>A0A1G5SIH7_9PROT</name>
<feature type="domain" description="HTH crp-type" evidence="1">
    <location>
        <begin position="1"/>
        <end position="39"/>
    </location>
</feature>
<evidence type="ECO:0000313" key="2">
    <source>
        <dbReference type="EMBL" id="SCZ86938.1"/>
    </source>
</evidence>
<gene>
    <name evidence="2" type="ORF">NSMM_820033</name>
</gene>
<dbReference type="InterPro" id="IPR036388">
    <property type="entry name" value="WH-like_DNA-bd_sf"/>
</dbReference>
<keyword evidence="3" id="KW-1185">Reference proteome</keyword>
<dbReference type="GO" id="GO:0006355">
    <property type="term" value="P:regulation of DNA-templated transcription"/>
    <property type="evidence" value="ECO:0007669"/>
    <property type="project" value="InterPro"/>
</dbReference>
<dbReference type="AlphaFoldDB" id="A0A1G5SIH7"/>
<accession>A0A1G5SIH7</accession>
<dbReference type="RefSeq" id="WP_245654814.1">
    <property type="nucleotide sequence ID" value="NZ_FMWO01000094.1"/>
</dbReference>
<dbReference type="InterPro" id="IPR036390">
    <property type="entry name" value="WH_DNA-bd_sf"/>
</dbReference>
<dbReference type="STRING" id="51642.NSMM_820033"/>